<dbReference type="GO" id="GO:0008289">
    <property type="term" value="F:lipid binding"/>
    <property type="evidence" value="ECO:0007669"/>
    <property type="project" value="InterPro"/>
</dbReference>
<gene>
    <name evidence="1" type="ORF">STAS_23520</name>
</gene>
<name>A0A5A7QPX5_STRAF</name>
<sequence length="101" mass="12136">MKWRKDFNVDELIKEDLGGDLEKVVFMRGHDKEGHPMCYNFKKRLKMTYLQEGQPLNPPTSKYRFRGDDRSDFNLLKVISESRNWFHGEKHHGMEEGFQCR</sequence>
<dbReference type="InterPro" id="IPR044834">
    <property type="entry name" value="PATL"/>
</dbReference>
<keyword evidence="2" id="KW-1185">Reference proteome</keyword>
<dbReference type="Gene3D" id="3.40.525.10">
    <property type="entry name" value="CRAL-TRIO lipid binding domain"/>
    <property type="match status" value="1"/>
</dbReference>
<dbReference type="Proteomes" id="UP000325081">
    <property type="component" value="Unassembled WGS sequence"/>
</dbReference>
<proteinExistence type="predicted"/>
<dbReference type="PANTHER" id="PTHR45932">
    <property type="entry name" value="PATELLIN-1"/>
    <property type="match status" value="1"/>
</dbReference>
<evidence type="ECO:0000313" key="1">
    <source>
        <dbReference type="EMBL" id="GER46477.1"/>
    </source>
</evidence>
<comment type="caution">
    <text evidence="1">The sequence shown here is derived from an EMBL/GenBank/DDBJ whole genome shotgun (WGS) entry which is preliminary data.</text>
</comment>
<reference evidence="2" key="1">
    <citation type="journal article" date="2019" name="Curr. Biol.">
        <title>Genome Sequence of Striga asiatica Provides Insight into the Evolution of Plant Parasitism.</title>
        <authorList>
            <person name="Yoshida S."/>
            <person name="Kim S."/>
            <person name="Wafula E.K."/>
            <person name="Tanskanen J."/>
            <person name="Kim Y.M."/>
            <person name="Honaas L."/>
            <person name="Yang Z."/>
            <person name="Spallek T."/>
            <person name="Conn C.E."/>
            <person name="Ichihashi Y."/>
            <person name="Cheong K."/>
            <person name="Cui S."/>
            <person name="Der J.P."/>
            <person name="Gundlach H."/>
            <person name="Jiao Y."/>
            <person name="Hori C."/>
            <person name="Ishida J.K."/>
            <person name="Kasahara H."/>
            <person name="Kiba T."/>
            <person name="Kim M.S."/>
            <person name="Koo N."/>
            <person name="Laohavisit A."/>
            <person name="Lee Y.H."/>
            <person name="Lumba S."/>
            <person name="McCourt P."/>
            <person name="Mortimer J.C."/>
            <person name="Mutuku J.M."/>
            <person name="Nomura T."/>
            <person name="Sasaki-Sekimoto Y."/>
            <person name="Seto Y."/>
            <person name="Wang Y."/>
            <person name="Wakatake T."/>
            <person name="Sakakibara H."/>
            <person name="Demura T."/>
            <person name="Yamaguchi S."/>
            <person name="Yoneyama K."/>
            <person name="Manabe R.I."/>
            <person name="Nelson D.C."/>
            <person name="Schulman A.H."/>
            <person name="Timko M.P."/>
            <person name="dePamphilis C.W."/>
            <person name="Choi D."/>
            <person name="Shirasu K."/>
        </authorList>
    </citation>
    <scope>NUCLEOTIDE SEQUENCE [LARGE SCALE GENOMIC DNA]</scope>
    <source>
        <strain evidence="2">cv. UVA1</strain>
    </source>
</reference>
<protein>
    <submittedName>
        <fullName evidence="1">Sec14p-like phosphatidylinositol transfer family protein</fullName>
    </submittedName>
</protein>
<accession>A0A5A7QPX5</accession>
<organism evidence="1 2">
    <name type="scientific">Striga asiatica</name>
    <name type="common">Asiatic witchweed</name>
    <name type="synonym">Buchnera asiatica</name>
    <dbReference type="NCBI Taxonomy" id="4170"/>
    <lineage>
        <taxon>Eukaryota</taxon>
        <taxon>Viridiplantae</taxon>
        <taxon>Streptophyta</taxon>
        <taxon>Embryophyta</taxon>
        <taxon>Tracheophyta</taxon>
        <taxon>Spermatophyta</taxon>
        <taxon>Magnoliopsida</taxon>
        <taxon>eudicotyledons</taxon>
        <taxon>Gunneridae</taxon>
        <taxon>Pentapetalae</taxon>
        <taxon>asterids</taxon>
        <taxon>lamiids</taxon>
        <taxon>Lamiales</taxon>
        <taxon>Orobanchaceae</taxon>
        <taxon>Buchnereae</taxon>
        <taxon>Striga</taxon>
    </lineage>
</organism>
<dbReference type="InterPro" id="IPR036865">
    <property type="entry name" value="CRAL-TRIO_dom_sf"/>
</dbReference>
<dbReference type="OrthoDB" id="75724at2759"/>
<dbReference type="PANTHER" id="PTHR45932:SF6">
    <property type="entry name" value="PATELLIN-3"/>
    <property type="match status" value="1"/>
</dbReference>
<evidence type="ECO:0000313" key="2">
    <source>
        <dbReference type="Proteomes" id="UP000325081"/>
    </source>
</evidence>
<dbReference type="AlphaFoldDB" id="A0A5A7QPX5"/>
<dbReference type="EMBL" id="BKCP01007515">
    <property type="protein sequence ID" value="GER46477.1"/>
    <property type="molecule type" value="Genomic_DNA"/>
</dbReference>